<feature type="compositionally biased region" description="Basic and acidic residues" evidence="1">
    <location>
        <begin position="18"/>
        <end position="29"/>
    </location>
</feature>
<keyword evidence="3" id="KW-1185">Reference proteome</keyword>
<reference evidence="2 3" key="1">
    <citation type="submission" date="2021-06" db="EMBL/GenBank/DDBJ databases">
        <title>Caerostris extrusa draft genome.</title>
        <authorList>
            <person name="Kono N."/>
            <person name="Arakawa K."/>
        </authorList>
    </citation>
    <scope>NUCLEOTIDE SEQUENCE [LARGE SCALE GENOMIC DNA]</scope>
</reference>
<protein>
    <recommendedName>
        <fullName evidence="4">Ycf15</fullName>
    </recommendedName>
</protein>
<evidence type="ECO:0008006" key="4">
    <source>
        <dbReference type="Google" id="ProtNLM"/>
    </source>
</evidence>
<evidence type="ECO:0000256" key="1">
    <source>
        <dbReference type="SAM" id="MobiDB-lite"/>
    </source>
</evidence>
<feature type="compositionally biased region" description="Polar residues" evidence="1">
    <location>
        <begin position="7"/>
        <end position="17"/>
    </location>
</feature>
<proteinExistence type="predicted"/>
<dbReference type="Proteomes" id="UP001054945">
    <property type="component" value="Unassembled WGS sequence"/>
</dbReference>
<accession>A0AAV4UFV9</accession>
<dbReference type="AlphaFoldDB" id="A0AAV4UFV9"/>
<dbReference type="EMBL" id="BPLR01012793">
    <property type="protein sequence ID" value="GIY56688.1"/>
    <property type="molecule type" value="Genomic_DNA"/>
</dbReference>
<name>A0AAV4UFV9_CAEEX</name>
<comment type="caution">
    <text evidence="2">The sequence shown here is derived from an EMBL/GenBank/DDBJ whole genome shotgun (WGS) entry which is preliminary data.</text>
</comment>
<evidence type="ECO:0000313" key="2">
    <source>
        <dbReference type="EMBL" id="GIY56688.1"/>
    </source>
</evidence>
<sequence>MYINLNRFDQLNESNSTEEIRKENDSSRESRVSNALLLRFPHFPGDHRYRECDVLNAPRPPGCFASRLWHLFLSPRVVKGSRKKGHNG</sequence>
<feature type="region of interest" description="Disordered" evidence="1">
    <location>
        <begin position="1"/>
        <end position="29"/>
    </location>
</feature>
<evidence type="ECO:0000313" key="3">
    <source>
        <dbReference type="Proteomes" id="UP001054945"/>
    </source>
</evidence>
<gene>
    <name evidence="2" type="ORF">CEXT_118431</name>
</gene>
<organism evidence="2 3">
    <name type="scientific">Caerostris extrusa</name>
    <name type="common">Bark spider</name>
    <name type="synonym">Caerostris bankana</name>
    <dbReference type="NCBI Taxonomy" id="172846"/>
    <lineage>
        <taxon>Eukaryota</taxon>
        <taxon>Metazoa</taxon>
        <taxon>Ecdysozoa</taxon>
        <taxon>Arthropoda</taxon>
        <taxon>Chelicerata</taxon>
        <taxon>Arachnida</taxon>
        <taxon>Araneae</taxon>
        <taxon>Araneomorphae</taxon>
        <taxon>Entelegynae</taxon>
        <taxon>Araneoidea</taxon>
        <taxon>Araneidae</taxon>
        <taxon>Caerostris</taxon>
    </lineage>
</organism>